<dbReference type="AlphaFoldDB" id="A0AAV4HP66"/>
<gene>
    <name evidence="1" type="ORF">ElyMa_002804900</name>
</gene>
<evidence type="ECO:0000313" key="2">
    <source>
        <dbReference type="Proteomes" id="UP000762676"/>
    </source>
</evidence>
<dbReference type="PANTHER" id="PTHR23287:SF16">
    <property type="entry name" value="TECTONIN BETA-PROPELLER REPEAT-CONTAINING PROTEIN 2"/>
    <property type="match status" value="1"/>
</dbReference>
<accession>A0AAV4HP66</accession>
<organism evidence="1 2">
    <name type="scientific">Elysia marginata</name>
    <dbReference type="NCBI Taxonomy" id="1093978"/>
    <lineage>
        <taxon>Eukaryota</taxon>
        <taxon>Metazoa</taxon>
        <taxon>Spiralia</taxon>
        <taxon>Lophotrochozoa</taxon>
        <taxon>Mollusca</taxon>
        <taxon>Gastropoda</taxon>
        <taxon>Heterobranchia</taxon>
        <taxon>Euthyneura</taxon>
        <taxon>Panpulmonata</taxon>
        <taxon>Sacoglossa</taxon>
        <taxon>Placobranchoidea</taxon>
        <taxon>Plakobranchidae</taxon>
        <taxon>Elysia</taxon>
    </lineage>
</organism>
<dbReference type="EMBL" id="BMAT01005807">
    <property type="protein sequence ID" value="GFR99983.1"/>
    <property type="molecule type" value="Genomic_DNA"/>
</dbReference>
<dbReference type="Proteomes" id="UP000762676">
    <property type="component" value="Unassembled WGS sequence"/>
</dbReference>
<reference evidence="1 2" key="1">
    <citation type="journal article" date="2021" name="Elife">
        <title>Chloroplast acquisition without the gene transfer in kleptoplastic sea slugs, Plakobranchus ocellatus.</title>
        <authorList>
            <person name="Maeda T."/>
            <person name="Takahashi S."/>
            <person name="Yoshida T."/>
            <person name="Shimamura S."/>
            <person name="Takaki Y."/>
            <person name="Nagai Y."/>
            <person name="Toyoda A."/>
            <person name="Suzuki Y."/>
            <person name="Arimoto A."/>
            <person name="Ishii H."/>
            <person name="Satoh N."/>
            <person name="Nishiyama T."/>
            <person name="Hasebe M."/>
            <person name="Maruyama T."/>
            <person name="Minagawa J."/>
            <person name="Obokata J."/>
            <person name="Shigenobu S."/>
        </authorList>
    </citation>
    <scope>NUCLEOTIDE SEQUENCE [LARGE SCALE GENOMIC DNA]</scope>
</reference>
<dbReference type="PANTHER" id="PTHR23287">
    <property type="entry name" value="RUBY-EYE2-LIKE PROTEIN"/>
    <property type="match status" value="1"/>
</dbReference>
<comment type="caution">
    <text evidence="1">The sequence shown here is derived from an EMBL/GenBank/DDBJ whole genome shotgun (WGS) entry which is preliminary data.</text>
</comment>
<evidence type="ECO:0000313" key="1">
    <source>
        <dbReference type="EMBL" id="GFR99983.1"/>
    </source>
</evidence>
<keyword evidence="2" id="KW-1185">Reference proteome</keyword>
<name>A0AAV4HP66_9GAST</name>
<protein>
    <submittedName>
        <fullName evidence="1">Tectonin beta-propeller repeat-containing protein 2</fullName>
    </submittedName>
</protein>
<dbReference type="GO" id="GO:0005737">
    <property type="term" value="C:cytoplasm"/>
    <property type="evidence" value="ECO:0007669"/>
    <property type="project" value="GOC"/>
</dbReference>
<dbReference type="GO" id="GO:0032527">
    <property type="term" value="P:protein exit from endoplasmic reticulum"/>
    <property type="evidence" value="ECO:0007669"/>
    <property type="project" value="TreeGrafter"/>
</dbReference>
<proteinExistence type="predicted"/>
<sequence>MNFILFFCYILFPRRPGQFGACFIPELCKPDDVKLYAARPGCRLWLADTQGTVKSTHIFRDPLSSGVPEIPLLAAGRLQPQQEGFQFGKLLWMVNNNLVSWSSSALVVLDPVNNRCLCRQGKLSGVEDVAVVPETEEIFLLRRHADARVIRISNRPEVLRKG</sequence>